<keyword evidence="10" id="KW-0812">Transmembrane</keyword>
<evidence type="ECO:0000256" key="5">
    <source>
        <dbReference type="ARBA" id="ARBA00022490"/>
    </source>
</evidence>
<feature type="binding site" evidence="9">
    <location>
        <position position="12"/>
    </location>
    <ligand>
        <name>a divalent metal cation</name>
        <dbReference type="ChEBI" id="CHEBI:60240"/>
    </ligand>
</feature>
<evidence type="ECO:0000256" key="8">
    <source>
        <dbReference type="ARBA" id="ARBA00022801"/>
    </source>
</evidence>
<dbReference type="InterPro" id="IPR036523">
    <property type="entry name" value="SurE-like_sf"/>
</dbReference>
<comment type="catalytic activity">
    <reaction evidence="1 9">
        <text>a ribonucleoside 5'-phosphate + H2O = a ribonucleoside + phosphate</text>
        <dbReference type="Rhea" id="RHEA:12484"/>
        <dbReference type="ChEBI" id="CHEBI:15377"/>
        <dbReference type="ChEBI" id="CHEBI:18254"/>
        <dbReference type="ChEBI" id="CHEBI:43474"/>
        <dbReference type="ChEBI" id="CHEBI:58043"/>
        <dbReference type="EC" id="3.1.3.5"/>
    </reaction>
</comment>
<dbReference type="GO" id="GO:0008253">
    <property type="term" value="F:5'-nucleotidase activity"/>
    <property type="evidence" value="ECO:0007669"/>
    <property type="project" value="UniProtKB-UniRule"/>
</dbReference>
<comment type="cofactor">
    <cofactor evidence="2">
        <name>Mg(2+)</name>
        <dbReference type="ChEBI" id="CHEBI:18420"/>
    </cofactor>
</comment>
<dbReference type="Pfam" id="PF01975">
    <property type="entry name" value="SurE"/>
    <property type="match status" value="1"/>
</dbReference>
<dbReference type="NCBIfam" id="TIGR00087">
    <property type="entry name" value="surE"/>
    <property type="match status" value="1"/>
</dbReference>
<dbReference type="HOGENOM" id="CLU_045192_1_0_10"/>
<name>M4ZT65_9FLAO</name>
<dbReference type="NCBIfam" id="NF001492">
    <property type="entry name" value="PRK00346.2-2"/>
    <property type="match status" value="1"/>
</dbReference>
<dbReference type="Proteomes" id="UP000011815">
    <property type="component" value="Chromosome"/>
</dbReference>
<reference evidence="12 13" key="1">
    <citation type="journal article" date="2013" name="Biol. Lett.">
        <title>Maintenance of essential amino acid synthesis pathways in the Blattabacterium cuenoti symbiont of a wood-feeding cockroach.</title>
        <authorList>
            <person name="Tokuda G."/>
            <person name="Elbourne L.D.H."/>
            <person name="Kinjo Y."/>
            <person name="Saitoh S."/>
            <person name="Sabree Z."/>
            <person name="Hojo M."/>
            <person name="Yamada A."/>
            <person name="Hayashi Y."/>
            <person name="Shigenobu S."/>
            <person name="Bandi C."/>
            <person name="Paulsen I.T."/>
            <person name="Watanabe H."/>
            <person name="Lo N."/>
        </authorList>
    </citation>
    <scope>NUCLEOTIDE SEQUENCE [LARGE SCALE GENOMIC DNA]</scope>
    <source>
        <strain evidence="12 13">BPAA</strain>
    </source>
</reference>
<evidence type="ECO:0000256" key="7">
    <source>
        <dbReference type="ARBA" id="ARBA00022741"/>
    </source>
</evidence>
<evidence type="ECO:0000256" key="1">
    <source>
        <dbReference type="ARBA" id="ARBA00000815"/>
    </source>
</evidence>
<dbReference type="PANTHER" id="PTHR30457">
    <property type="entry name" value="5'-NUCLEOTIDASE SURE"/>
    <property type="match status" value="1"/>
</dbReference>
<dbReference type="InterPro" id="IPR002828">
    <property type="entry name" value="SurE-like_Pase/nucleotidase"/>
</dbReference>
<evidence type="ECO:0000256" key="4">
    <source>
        <dbReference type="ARBA" id="ARBA00011062"/>
    </source>
</evidence>
<dbReference type="KEGG" id="blp:BPAA_153"/>
<dbReference type="InterPro" id="IPR030048">
    <property type="entry name" value="SurE"/>
</dbReference>
<dbReference type="AlphaFoldDB" id="M4ZT65"/>
<dbReference type="PATRIC" id="fig|1229512.3.peg.150"/>
<comment type="similarity">
    <text evidence="4 9">Belongs to the SurE nucleotidase family.</text>
</comment>
<dbReference type="Gene3D" id="3.40.1210.10">
    <property type="entry name" value="Survival protein SurE-like phosphatase/nucleotidase"/>
    <property type="match status" value="1"/>
</dbReference>
<dbReference type="NCBIfam" id="NF001490">
    <property type="entry name" value="PRK00346.1-4"/>
    <property type="match status" value="1"/>
</dbReference>
<keyword evidence="6 9" id="KW-0479">Metal-binding</keyword>
<evidence type="ECO:0000256" key="10">
    <source>
        <dbReference type="SAM" id="Phobius"/>
    </source>
</evidence>
<keyword evidence="5 9" id="KW-0963">Cytoplasm</keyword>
<accession>M4ZT65</accession>
<dbReference type="STRING" id="1229512.BPAA_153"/>
<evidence type="ECO:0000259" key="11">
    <source>
        <dbReference type="Pfam" id="PF01975"/>
    </source>
</evidence>
<comment type="subcellular location">
    <subcellularLocation>
        <location evidence="3 9">Cytoplasm</location>
    </subcellularLocation>
</comment>
<dbReference type="HAMAP" id="MF_00060">
    <property type="entry name" value="SurE"/>
    <property type="match status" value="1"/>
</dbReference>
<feature type="binding site" evidence="9">
    <location>
        <position position="43"/>
    </location>
    <ligand>
        <name>a divalent metal cation</name>
        <dbReference type="ChEBI" id="CHEBI:60240"/>
    </ligand>
</feature>
<sequence length="278" mass="31343">MNKKPIILVTNDDGIVAPGIRALVHSMNLLGDVYVVAPNKPQSGVGHAITMNTILYCDSVKIDNGIQKEWECSGTPVDCVKLAISDILPRKPDICVSGINHGSNSSINIMYSGTVSAIIEASIEGIPSVGFSLLDFDWNADFEPSKKYVCQIVKKILYNPIPEKIITLNVNIPKLKKEQIKGIKICRQADSKWKESFDKRYNPKGKTYYWLVGEFLNLDEKVDTDEWALKNGYISIVPIQSDLTNYTILNLLKSWNFFVLFVFFFFWIHSLVNSELKC</sequence>
<keyword evidence="8 9" id="KW-0378">Hydrolase</keyword>
<protein>
    <recommendedName>
        <fullName evidence="9">5'-nucleotidase SurE</fullName>
        <ecNumber evidence="9">3.1.3.5</ecNumber>
    </recommendedName>
    <alternativeName>
        <fullName evidence="9">Nucleoside 5'-monophosphate phosphohydrolase</fullName>
    </alternativeName>
</protein>
<evidence type="ECO:0000256" key="2">
    <source>
        <dbReference type="ARBA" id="ARBA00001946"/>
    </source>
</evidence>
<dbReference type="FunFam" id="3.40.1210.10:FF:000001">
    <property type="entry name" value="5'/3'-nucleotidase SurE"/>
    <property type="match status" value="1"/>
</dbReference>
<comment type="function">
    <text evidence="9">Nucleotidase that shows phosphatase activity on nucleoside 5'-monophosphates.</text>
</comment>
<keyword evidence="10" id="KW-0472">Membrane</keyword>
<dbReference type="EMBL" id="AP012548">
    <property type="protein sequence ID" value="BAM99450.1"/>
    <property type="molecule type" value="Genomic_DNA"/>
</dbReference>
<keyword evidence="7 9" id="KW-0547">Nucleotide-binding</keyword>
<evidence type="ECO:0000256" key="9">
    <source>
        <dbReference type="HAMAP-Rule" id="MF_00060"/>
    </source>
</evidence>
<comment type="cofactor">
    <cofactor evidence="9">
        <name>a divalent metal cation</name>
        <dbReference type="ChEBI" id="CHEBI:60240"/>
    </cofactor>
    <text evidence="9">Binds 1 divalent metal cation per subunit.</text>
</comment>
<proteinExistence type="inferred from homology"/>
<dbReference type="GO" id="GO:0000166">
    <property type="term" value="F:nucleotide binding"/>
    <property type="evidence" value="ECO:0007669"/>
    <property type="project" value="UniProtKB-KW"/>
</dbReference>
<dbReference type="RefSeq" id="WP_015429769.1">
    <property type="nucleotide sequence ID" value="NC_020510.1"/>
</dbReference>
<evidence type="ECO:0000256" key="3">
    <source>
        <dbReference type="ARBA" id="ARBA00004496"/>
    </source>
</evidence>
<organism evidence="12 13">
    <name type="scientific">Blattabacterium cuenoti BPAA</name>
    <dbReference type="NCBI Taxonomy" id="1229512"/>
    <lineage>
        <taxon>Bacteria</taxon>
        <taxon>Pseudomonadati</taxon>
        <taxon>Bacteroidota</taxon>
        <taxon>Flavobacteriia</taxon>
        <taxon>Flavobacteriales</taxon>
        <taxon>Blattabacteriaceae</taxon>
        <taxon>Blattabacterium</taxon>
    </lineage>
</organism>
<evidence type="ECO:0000256" key="6">
    <source>
        <dbReference type="ARBA" id="ARBA00022723"/>
    </source>
</evidence>
<dbReference type="PANTHER" id="PTHR30457:SF0">
    <property type="entry name" value="PHOSPHATASE, PUTATIVE (AFU_ORTHOLOGUE AFUA_4G01070)-RELATED"/>
    <property type="match status" value="1"/>
</dbReference>
<feature type="binding site" evidence="9">
    <location>
        <position position="13"/>
    </location>
    <ligand>
        <name>a divalent metal cation</name>
        <dbReference type="ChEBI" id="CHEBI:60240"/>
    </ligand>
</feature>
<dbReference type="SUPFAM" id="SSF64167">
    <property type="entry name" value="SurE-like"/>
    <property type="match status" value="1"/>
</dbReference>
<dbReference type="GO" id="GO:0046872">
    <property type="term" value="F:metal ion binding"/>
    <property type="evidence" value="ECO:0007669"/>
    <property type="project" value="UniProtKB-UniRule"/>
</dbReference>
<evidence type="ECO:0000313" key="12">
    <source>
        <dbReference type="EMBL" id="BAM99450.1"/>
    </source>
</evidence>
<feature type="domain" description="Survival protein SurE-like phosphatase/nucleotidase" evidence="11">
    <location>
        <begin position="7"/>
        <end position="195"/>
    </location>
</feature>
<keyword evidence="10" id="KW-1133">Transmembrane helix</keyword>
<dbReference type="EC" id="3.1.3.5" evidence="9"/>
<feature type="binding site" evidence="9">
    <location>
        <position position="100"/>
    </location>
    <ligand>
        <name>a divalent metal cation</name>
        <dbReference type="ChEBI" id="CHEBI:60240"/>
    </ligand>
</feature>
<feature type="transmembrane region" description="Helical" evidence="10">
    <location>
        <begin position="255"/>
        <end position="272"/>
    </location>
</feature>
<evidence type="ECO:0000313" key="13">
    <source>
        <dbReference type="Proteomes" id="UP000011815"/>
    </source>
</evidence>
<dbReference type="GO" id="GO:0005737">
    <property type="term" value="C:cytoplasm"/>
    <property type="evidence" value="ECO:0007669"/>
    <property type="project" value="UniProtKB-SubCell"/>
</dbReference>
<dbReference type="eggNOG" id="COG0496">
    <property type="taxonomic scope" value="Bacteria"/>
</dbReference>
<gene>
    <name evidence="9 12" type="primary">surE</name>
    <name evidence="12" type="ORF">BPAA_153</name>
</gene>